<gene>
    <name evidence="3" type="ORF">LY90DRAFT_669134</name>
</gene>
<proteinExistence type="predicted"/>
<feature type="compositionally biased region" description="Low complexity" evidence="1">
    <location>
        <begin position="289"/>
        <end position="309"/>
    </location>
</feature>
<dbReference type="EMBL" id="MCOG01000069">
    <property type="protein sequence ID" value="ORY57645.1"/>
    <property type="molecule type" value="Genomic_DNA"/>
</dbReference>
<protein>
    <recommendedName>
        <fullName evidence="2">F-box domain-containing protein</fullName>
    </recommendedName>
</protein>
<feature type="domain" description="F-box" evidence="2">
    <location>
        <begin position="30"/>
        <end position="90"/>
    </location>
</feature>
<organism evidence="3 4">
    <name type="scientific">Neocallimastix californiae</name>
    <dbReference type="NCBI Taxonomy" id="1754190"/>
    <lineage>
        <taxon>Eukaryota</taxon>
        <taxon>Fungi</taxon>
        <taxon>Fungi incertae sedis</taxon>
        <taxon>Chytridiomycota</taxon>
        <taxon>Chytridiomycota incertae sedis</taxon>
        <taxon>Neocallimastigomycetes</taxon>
        <taxon>Neocallimastigales</taxon>
        <taxon>Neocallimastigaceae</taxon>
        <taxon>Neocallimastix</taxon>
    </lineage>
</organism>
<comment type="caution">
    <text evidence="3">The sequence shown here is derived from an EMBL/GenBank/DDBJ whole genome shotgun (WGS) entry which is preliminary data.</text>
</comment>
<feature type="compositionally biased region" description="Low complexity" evidence="1">
    <location>
        <begin position="343"/>
        <end position="365"/>
    </location>
</feature>
<sequence>MDATLVQMKKLIKKSLNLSFSSSLIKKKKESKNQIIPNEILFKIFSYCDINTLFHSIPYVSHHWNNLLTKMSFAGQINIKIFDDQQFKKLFSKMKSSYSNSNSFSLLNSSYSYGGYSSYKSYGGFCEYTNYKSYDGYGSYNDYEYNYGYGSYNDYEYNYGYGKSSRDYITNQHNKEKDILNDLKPDYKIKLLDSKKTNSEVSIPIVFQIDLSLPLSFITVDQEEQLINDRNDRYNFNNFNQLTSTEEYSMINIRDNGSLSSYSSSSSSNQDEISIKEVFQNFDLEPIQNSSTSTNSSSESTIEGGLSHSNNNLNSEVLGLSGNLHNESNLSSSSSLTPMVINSSSATVTTEEETNATPTPTQPENVLPNKTMILAELFLEKYKFTPEILKIQNVQWSEKFIHSIPRSVQILDLKYLDNPDAESIKNGTNYLHSFIKNLSISSSSLLRPRTRRSNRFYRPSIHRSTVVFNNLRIIKVNNKERAKQILTR</sequence>
<feature type="non-terminal residue" evidence="3">
    <location>
        <position position="1"/>
    </location>
</feature>
<dbReference type="InterPro" id="IPR001810">
    <property type="entry name" value="F-box_dom"/>
</dbReference>
<evidence type="ECO:0000256" key="1">
    <source>
        <dbReference type="SAM" id="MobiDB-lite"/>
    </source>
</evidence>
<evidence type="ECO:0000259" key="2">
    <source>
        <dbReference type="PROSITE" id="PS50181"/>
    </source>
</evidence>
<keyword evidence="4" id="KW-1185">Reference proteome</keyword>
<dbReference type="Proteomes" id="UP000193920">
    <property type="component" value="Unassembled WGS sequence"/>
</dbReference>
<evidence type="ECO:0000313" key="3">
    <source>
        <dbReference type="EMBL" id="ORY57645.1"/>
    </source>
</evidence>
<dbReference type="CDD" id="cd09917">
    <property type="entry name" value="F-box_SF"/>
    <property type="match status" value="1"/>
</dbReference>
<evidence type="ECO:0000313" key="4">
    <source>
        <dbReference type="Proteomes" id="UP000193920"/>
    </source>
</evidence>
<dbReference type="AlphaFoldDB" id="A0A1Y2DG19"/>
<reference evidence="3 4" key="1">
    <citation type="submission" date="2016-08" db="EMBL/GenBank/DDBJ databases">
        <title>A Parts List for Fungal Cellulosomes Revealed by Comparative Genomics.</title>
        <authorList>
            <consortium name="DOE Joint Genome Institute"/>
            <person name="Haitjema C.H."/>
            <person name="Gilmore S.P."/>
            <person name="Henske J.K."/>
            <person name="Solomon K.V."/>
            <person name="De Groot R."/>
            <person name="Kuo A."/>
            <person name="Mondo S.J."/>
            <person name="Salamov A.A."/>
            <person name="Labutti K."/>
            <person name="Zhao Z."/>
            <person name="Chiniquy J."/>
            <person name="Barry K."/>
            <person name="Brewer H.M."/>
            <person name="Purvine S.O."/>
            <person name="Wright A.T."/>
            <person name="Boxma B."/>
            <person name="Van Alen T."/>
            <person name="Hackstein J.H."/>
            <person name="Baker S.E."/>
            <person name="Grigoriev I.V."/>
            <person name="O'Malley M.A."/>
        </authorList>
    </citation>
    <scope>NUCLEOTIDE SEQUENCE [LARGE SCALE GENOMIC DNA]</scope>
    <source>
        <strain evidence="3 4">G1</strain>
    </source>
</reference>
<dbReference type="Gene3D" id="1.20.1280.50">
    <property type="match status" value="1"/>
</dbReference>
<feature type="region of interest" description="Disordered" evidence="1">
    <location>
        <begin position="343"/>
        <end position="366"/>
    </location>
</feature>
<name>A0A1Y2DG19_9FUNG</name>
<accession>A0A1Y2DG19</accession>
<feature type="region of interest" description="Disordered" evidence="1">
    <location>
        <begin position="286"/>
        <end position="309"/>
    </location>
</feature>
<dbReference type="PROSITE" id="PS50181">
    <property type="entry name" value="FBOX"/>
    <property type="match status" value="1"/>
</dbReference>